<dbReference type="PROSITE" id="PS51201">
    <property type="entry name" value="RCK_N"/>
    <property type="match status" value="1"/>
</dbReference>
<keyword evidence="5" id="KW-1185">Reference proteome</keyword>
<comment type="caution">
    <text evidence="4">The sequence shown here is derived from an EMBL/GenBank/DDBJ whole genome shotgun (WGS) entry which is preliminary data.</text>
</comment>
<dbReference type="Gene3D" id="3.40.50.720">
    <property type="entry name" value="NAD(P)-binding Rossmann-like Domain"/>
    <property type="match status" value="1"/>
</dbReference>
<evidence type="ECO:0000313" key="5">
    <source>
        <dbReference type="Proteomes" id="UP000658131"/>
    </source>
</evidence>
<reference evidence="4 5" key="1">
    <citation type="submission" date="2020-08" db="EMBL/GenBank/DDBJ databases">
        <title>Genome public.</title>
        <authorList>
            <person name="Liu C."/>
            <person name="Sun Q."/>
        </authorList>
    </citation>
    <scope>NUCLEOTIDE SEQUENCE [LARGE SCALE GENOMIC DNA]</scope>
    <source>
        <strain evidence="4 5">BX1</strain>
    </source>
</reference>
<evidence type="ECO:0000256" key="1">
    <source>
        <dbReference type="ARBA" id="ARBA00022538"/>
    </source>
</evidence>
<proteinExistence type="predicted"/>
<organism evidence="4 5">
    <name type="scientific">Yanshouia hominis</name>
    <dbReference type="NCBI Taxonomy" id="2763673"/>
    <lineage>
        <taxon>Bacteria</taxon>
        <taxon>Bacillati</taxon>
        <taxon>Bacillota</taxon>
        <taxon>Clostridia</taxon>
        <taxon>Eubacteriales</taxon>
        <taxon>Oscillospiraceae</taxon>
        <taxon>Yanshouia</taxon>
    </lineage>
</organism>
<dbReference type="InterPro" id="IPR050721">
    <property type="entry name" value="Trk_Ktr_HKT_K-transport"/>
</dbReference>
<keyword evidence="1" id="KW-0406">Ion transport</keyword>
<feature type="domain" description="RCK N-terminal" evidence="3">
    <location>
        <begin position="1"/>
        <end position="127"/>
    </location>
</feature>
<dbReference type="PANTHER" id="PTHR43833:SF8">
    <property type="entry name" value="TRK SYSTEM POTASSIUM UPTAKE PROTEIN TRKA"/>
    <property type="match status" value="1"/>
</dbReference>
<dbReference type="EMBL" id="JACRTB010000007">
    <property type="protein sequence ID" value="MBC8575905.1"/>
    <property type="molecule type" value="Genomic_DNA"/>
</dbReference>
<dbReference type="Pfam" id="PF02254">
    <property type="entry name" value="TrkA_N"/>
    <property type="match status" value="1"/>
</dbReference>
<keyword evidence="1" id="KW-0813">Transport</keyword>
<dbReference type="InterPro" id="IPR036291">
    <property type="entry name" value="NAD(P)-bd_dom_sf"/>
</dbReference>
<keyword evidence="1" id="KW-0633">Potassium transport</keyword>
<dbReference type="RefSeq" id="WP_262399473.1">
    <property type="nucleotide sequence ID" value="NZ_JACRTB010000007.1"/>
</dbReference>
<protein>
    <submittedName>
        <fullName evidence="4">TrkA family potassium uptake protein</fullName>
    </submittedName>
</protein>
<evidence type="ECO:0000313" key="4">
    <source>
        <dbReference type="EMBL" id="MBC8575905.1"/>
    </source>
</evidence>
<dbReference type="PRINTS" id="PR00335">
    <property type="entry name" value="KUPTAKETRKA"/>
</dbReference>
<dbReference type="PANTHER" id="PTHR43833">
    <property type="entry name" value="POTASSIUM CHANNEL PROTEIN 2-RELATED-RELATED"/>
    <property type="match status" value="1"/>
</dbReference>
<keyword evidence="2" id="KW-0630">Potassium</keyword>
<accession>A0ABR7NI87</accession>
<evidence type="ECO:0000259" key="3">
    <source>
        <dbReference type="PROSITE" id="PS51201"/>
    </source>
</evidence>
<name>A0ABR7NI87_9FIRM</name>
<sequence>MNLLVAGCGMVGAKLALRMCRMGHDVSVVDREEESFEKLGAAFTGLTFVGNIIDLDVLRRAGIEGCDAVAAVTNSDNVNVMISQIAREIFSIPRVLTRVYDPDRERIFAQFGLHTICPTALTVESAVAVLTGQRAARYVTMFGQTVALSAVPLPAGAAGTPLGRMELPDGMAVGVLHQDGAFELRCEAPERVLLEEDRLLALRRAGEGGVR</sequence>
<dbReference type="SUPFAM" id="SSF51735">
    <property type="entry name" value="NAD(P)-binding Rossmann-fold domains"/>
    <property type="match status" value="1"/>
</dbReference>
<evidence type="ECO:0000256" key="2">
    <source>
        <dbReference type="ARBA" id="ARBA00022958"/>
    </source>
</evidence>
<dbReference type="Proteomes" id="UP000658131">
    <property type="component" value="Unassembled WGS sequence"/>
</dbReference>
<dbReference type="InterPro" id="IPR006036">
    <property type="entry name" value="K_uptake_TrkA"/>
</dbReference>
<dbReference type="InterPro" id="IPR003148">
    <property type="entry name" value="RCK_N"/>
</dbReference>
<gene>
    <name evidence="4" type="ORF">H8717_05695</name>
</gene>